<gene>
    <name evidence="2" type="ORF">HaLaN_09691</name>
</gene>
<name>A0A699Z2R2_HAELA</name>
<feature type="region of interest" description="Disordered" evidence="1">
    <location>
        <begin position="1"/>
        <end position="84"/>
    </location>
</feature>
<accession>A0A699Z2R2</accession>
<dbReference type="Proteomes" id="UP000485058">
    <property type="component" value="Unassembled WGS sequence"/>
</dbReference>
<evidence type="ECO:0000313" key="3">
    <source>
        <dbReference type="Proteomes" id="UP000485058"/>
    </source>
</evidence>
<evidence type="ECO:0000256" key="1">
    <source>
        <dbReference type="SAM" id="MobiDB-lite"/>
    </source>
</evidence>
<feature type="compositionally biased region" description="Low complexity" evidence="1">
    <location>
        <begin position="21"/>
        <end position="36"/>
    </location>
</feature>
<protein>
    <submittedName>
        <fullName evidence="2">Uncharacterized protein</fullName>
    </submittedName>
</protein>
<comment type="caution">
    <text evidence="2">The sequence shown here is derived from an EMBL/GenBank/DDBJ whole genome shotgun (WGS) entry which is preliminary data.</text>
</comment>
<evidence type="ECO:0000313" key="2">
    <source>
        <dbReference type="EMBL" id="GFH13748.1"/>
    </source>
</evidence>
<proteinExistence type="predicted"/>
<dbReference type="AlphaFoldDB" id="A0A699Z2R2"/>
<sequence length="143" mass="14993">MGKQQQGPAGSILHGCTKMQAAAASRGRSGADAISSSDHDKGGWHKPGMARLPPPAHHQASTSPGATHVSQQTRRTRAQCDSGQHEKLRLPQIAILLGAGVAACSDYRADPKQSAPVWATLEPSLMRCGRSPLKIDAPSRDSA</sequence>
<feature type="compositionally biased region" description="Polar residues" evidence="1">
    <location>
        <begin position="59"/>
        <end position="73"/>
    </location>
</feature>
<dbReference type="EMBL" id="BLLF01000648">
    <property type="protein sequence ID" value="GFH13748.1"/>
    <property type="molecule type" value="Genomic_DNA"/>
</dbReference>
<reference evidence="2 3" key="1">
    <citation type="submission" date="2020-02" db="EMBL/GenBank/DDBJ databases">
        <title>Draft genome sequence of Haematococcus lacustris strain NIES-144.</title>
        <authorList>
            <person name="Morimoto D."/>
            <person name="Nakagawa S."/>
            <person name="Yoshida T."/>
            <person name="Sawayama S."/>
        </authorList>
    </citation>
    <scope>NUCLEOTIDE SEQUENCE [LARGE SCALE GENOMIC DNA]</scope>
    <source>
        <strain evidence="2 3">NIES-144</strain>
    </source>
</reference>
<organism evidence="2 3">
    <name type="scientific">Haematococcus lacustris</name>
    <name type="common">Green alga</name>
    <name type="synonym">Haematococcus pluvialis</name>
    <dbReference type="NCBI Taxonomy" id="44745"/>
    <lineage>
        <taxon>Eukaryota</taxon>
        <taxon>Viridiplantae</taxon>
        <taxon>Chlorophyta</taxon>
        <taxon>core chlorophytes</taxon>
        <taxon>Chlorophyceae</taxon>
        <taxon>CS clade</taxon>
        <taxon>Chlamydomonadales</taxon>
        <taxon>Haematococcaceae</taxon>
        <taxon>Haematococcus</taxon>
    </lineage>
</organism>
<feature type="non-terminal residue" evidence="2">
    <location>
        <position position="1"/>
    </location>
</feature>
<keyword evidence="3" id="KW-1185">Reference proteome</keyword>